<gene>
    <name evidence="2" type="ORF">AVDCRST_MAG48-3710</name>
</gene>
<sequence length="116" mass="12343">GRAPRGPGRAGRPGAGGLDARHLPRPRLRAAPDEPGAGPQRRDLRRGAGRERRGEHQRVPHRRRRRPQAVRDAGVDGARLPGRLAAGWRSTGPRPSAGPVPAAGVDAARDHRGRGV</sequence>
<feature type="non-terminal residue" evidence="2">
    <location>
        <position position="116"/>
    </location>
</feature>
<protein>
    <submittedName>
        <fullName evidence="2">Uncharacterized protein</fullName>
    </submittedName>
</protein>
<proteinExistence type="predicted"/>
<evidence type="ECO:0000256" key="1">
    <source>
        <dbReference type="SAM" id="MobiDB-lite"/>
    </source>
</evidence>
<feature type="region of interest" description="Disordered" evidence="1">
    <location>
        <begin position="1"/>
        <end position="116"/>
    </location>
</feature>
<feature type="compositionally biased region" description="Basic and acidic residues" evidence="1">
    <location>
        <begin position="40"/>
        <end position="58"/>
    </location>
</feature>
<evidence type="ECO:0000313" key="2">
    <source>
        <dbReference type="EMBL" id="CAA9342197.1"/>
    </source>
</evidence>
<feature type="compositionally biased region" description="Low complexity" evidence="1">
    <location>
        <begin position="93"/>
        <end position="106"/>
    </location>
</feature>
<reference evidence="2" key="1">
    <citation type="submission" date="2020-02" db="EMBL/GenBank/DDBJ databases">
        <authorList>
            <person name="Meier V. D."/>
        </authorList>
    </citation>
    <scope>NUCLEOTIDE SEQUENCE</scope>
    <source>
        <strain evidence="2">AVDCRST_MAG48</strain>
    </source>
</reference>
<feature type="compositionally biased region" description="Basic residues" evidence="1">
    <location>
        <begin position="59"/>
        <end position="68"/>
    </location>
</feature>
<name>A0A6J4LVT5_9ACTN</name>
<feature type="compositionally biased region" description="Gly residues" evidence="1">
    <location>
        <begin position="8"/>
        <end position="17"/>
    </location>
</feature>
<dbReference type="EMBL" id="CADCTS010000517">
    <property type="protein sequence ID" value="CAA9342197.1"/>
    <property type="molecule type" value="Genomic_DNA"/>
</dbReference>
<accession>A0A6J4LVT5</accession>
<feature type="non-terminal residue" evidence="2">
    <location>
        <position position="1"/>
    </location>
</feature>
<organism evidence="2">
    <name type="scientific">uncultured Friedmanniella sp</name>
    <dbReference type="NCBI Taxonomy" id="335381"/>
    <lineage>
        <taxon>Bacteria</taxon>
        <taxon>Bacillati</taxon>
        <taxon>Actinomycetota</taxon>
        <taxon>Actinomycetes</taxon>
        <taxon>Propionibacteriales</taxon>
        <taxon>Nocardioidaceae</taxon>
        <taxon>Friedmanniella</taxon>
        <taxon>environmental samples</taxon>
    </lineage>
</organism>
<dbReference type="AlphaFoldDB" id="A0A6J4LVT5"/>